<dbReference type="Proteomes" id="UP001311232">
    <property type="component" value="Unassembled WGS sequence"/>
</dbReference>
<organism evidence="1 2">
    <name type="scientific">Crenichthys baileyi</name>
    <name type="common">White River springfish</name>
    <dbReference type="NCBI Taxonomy" id="28760"/>
    <lineage>
        <taxon>Eukaryota</taxon>
        <taxon>Metazoa</taxon>
        <taxon>Chordata</taxon>
        <taxon>Craniata</taxon>
        <taxon>Vertebrata</taxon>
        <taxon>Euteleostomi</taxon>
        <taxon>Actinopterygii</taxon>
        <taxon>Neopterygii</taxon>
        <taxon>Teleostei</taxon>
        <taxon>Neoteleostei</taxon>
        <taxon>Acanthomorphata</taxon>
        <taxon>Ovalentaria</taxon>
        <taxon>Atherinomorphae</taxon>
        <taxon>Cyprinodontiformes</taxon>
        <taxon>Goodeidae</taxon>
        <taxon>Crenichthys</taxon>
    </lineage>
</organism>
<dbReference type="AlphaFoldDB" id="A0AAV9S3E1"/>
<sequence>MEIMSDIRDIFMQIIIFPKQPSLLCYRRFSFDANYNISPVPKWSPSSSCSSHIPEPQPSISAQTRFTNLETLRSGSDAEAAIRLILTAGAVPEHGLQPGPRLLTPVSQ</sequence>
<protein>
    <submittedName>
        <fullName evidence="1">Uncharacterized protein</fullName>
    </submittedName>
</protein>
<gene>
    <name evidence="1" type="ORF">CRENBAI_021413</name>
</gene>
<name>A0AAV9S3E1_9TELE</name>
<accession>A0AAV9S3E1</accession>
<dbReference type="EMBL" id="JAHHUM010000924">
    <property type="protein sequence ID" value="KAK5615839.1"/>
    <property type="molecule type" value="Genomic_DNA"/>
</dbReference>
<evidence type="ECO:0000313" key="2">
    <source>
        <dbReference type="Proteomes" id="UP001311232"/>
    </source>
</evidence>
<keyword evidence="2" id="KW-1185">Reference proteome</keyword>
<evidence type="ECO:0000313" key="1">
    <source>
        <dbReference type="EMBL" id="KAK5615839.1"/>
    </source>
</evidence>
<reference evidence="1 2" key="1">
    <citation type="submission" date="2021-06" db="EMBL/GenBank/DDBJ databases">
        <authorList>
            <person name="Palmer J.M."/>
        </authorList>
    </citation>
    <scope>NUCLEOTIDE SEQUENCE [LARGE SCALE GENOMIC DNA]</scope>
    <source>
        <strain evidence="1 2">MEX-2019</strain>
        <tissue evidence="1">Muscle</tissue>
    </source>
</reference>
<proteinExistence type="predicted"/>
<comment type="caution">
    <text evidence="1">The sequence shown here is derived from an EMBL/GenBank/DDBJ whole genome shotgun (WGS) entry which is preliminary data.</text>
</comment>